<evidence type="ECO:0000313" key="1">
    <source>
        <dbReference type="EMBL" id="KAH8008562.1"/>
    </source>
</evidence>
<organism evidence="1 2">
    <name type="scientific">Sphaerodactylus townsendi</name>
    <dbReference type="NCBI Taxonomy" id="933632"/>
    <lineage>
        <taxon>Eukaryota</taxon>
        <taxon>Metazoa</taxon>
        <taxon>Chordata</taxon>
        <taxon>Craniata</taxon>
        <taxon>Vertebrata</taxon>
        <taxon>Euteleostomi</taxon>
        <taxon>Lepidosauria</taxon>
        <taxon>Squamata</taxon>
        <taxon>Bifurcata</taxon>
        <taxon>Gekkota</taxon>
        <taxon>Sphaerodactylidae</taxon>
        <taxon>Sphaerodactylus</taxon>
    </lineage>
</organism>
<protein>
    <submittedName>
        <fullName evidence="1">Uncharacterized protein</fullName>
    </submittedName>
</protein>
<proteinExistence type="predicted"/>
<accession>A0ACB8FTD5</accession>
<gene>
    <name evidence="1" type="ORF">K3G42_029999</name>
</gene>
<keyword evidence="2" id="KW-1185">Reference proteome</keyword>
<comment type="caution">
    <text evidence="1">The sequence shown here is derived from an EMBL/GenBank/DDBJ whole genome shotgun (WGS) entry which is preliminary data.</text>
</comment>
<dbReference type="Proteomes" id="UP000827872">
    <property type="component" value="Linkage Group LG06"/>
</dbReference>
<evidence type="ECO:0000313" key="2">
    <source>
        <dbReference type="Proteomes" id="UP000827872"/>
    </source>
</evidence>
<dbReference type="EMBL" id="CM037619">
    <property type="protein sequence ID" value="KAH8008562.1"/>
    <property type="molecule type" value="Genomic_DNA"/>
</dbReference>
<reference evidence="1" key="1">
    <citation type="submission" date="2021-08" db="EMBL/GenBank/DDBJ databases">
        <title>The first chromosome-level gecko genome reveals the dynamic sex chromosomes of Neotropical dwarf geckos (Sphaerodactylidae: Sphaerodactylus).</title>
        <authorList>
            <person name="Pinto B.J."/>
            <person name="Keating S.E."/>
            <person name="Gamble T."/>
        </authorList>
    </citation>
    <scope>NUCLEOTIDE SEQUENCE</scope>
    <source>
        <strain evidence="1">TG3544</strain>
    </source>
</reference>
<name>A0ACB8FTD5_9SAUR</name>
<sequence>MQDKAASFNQEAAQKPEGSCPTLSSLGSAGPTHWLKQSLSRHRAEGGLSTSATFSVLKERNRGHLRRGGGQERPLPLLPPFWSSTMSHSQPVQPSAFKYSYR</sequence>